<dbReference type="AlphaFoldDB" id="A0A0E9QPF1"/>
<evidence type="ECO:0000313" key="1">
    <source>
        <dbReference type="EMBL" id="JAH18317.1"/>
    </source>
</evidence>
<reference evidence="1" key="1">
    <citation type="submission" date="2014-11" db="EMBL/GenBank/DDBJ databases">
        <authorList>
            <person name="Amaro Gonzalez C."/>
        </authorList>
    </citation>
    <scope>NUCLEOTIDE SEQUENCE</scope>
</reference>
<dbReference type="EMBL" id="GBXM01090260">
    <property type="protein sequence ID" value="JAH18317.1"/>
    <property type="molecule type" value="Transcribed_RNA"/>
</dbReference>
<sequence>MSTVTAASSRRVFCDSSRGQKFNTFNNTIT</sequence>
<name>A0A0E9QPF1_ANGAN</name>
<organism evidence="1">
    <name type="scientific">Anguilla anguilla</name>
    <name type="common">European freshwater eel</name>
    <name type="synonym">Muraena anguilla</name>
    <dbReference type="NCBI Taxonomy" id="7936"/>
    <lineage>
        <taxon>Eukaryota</taxon>
        <taxon>Metazoa</taxon>
        <taxon>Chordata</taxon>
        <taxon>Craniata</taxon>
        <taxon>Vertebrata</taxon>
        <taxon>Euteleostomi</taxon>
        <taxon>Actinopterygii</taxon>
        <taxon>Neopterygii</taxon>
        <taxon>Teleostei</taxon>
        <taxon>Anguilliformes</taxon>
        <taxon>Anguillidae</taxon>
        <taxon>Anguilla</taxon>
    </lineage>
</organism>
<proteinExistence type="predicted"/>
<protein>
    <submittedName>
        <fullName evidence="1">Uncharacterized protein</fullName>
    </submittedName>
</protein>
<accession>A0A0E9QPF1</accession>
<reference evidence="1" key="2">
    <citation type="journal article" date="2015" name="Fish Shellfish Immunol.">
        <title>Early steps in the European eel (Anguilla anguilla)-Vibrio vulnificus interaction in the gills: Role of the RtxA13 toxin.</title>
        <authorList>
            <person name="Callol A."/>
            <person name="Pajuelo D."/>
            <person name="Ebbesson L."/>
            <person name="Teles M."/>
            <person name="MacKenzie S."/>
            <person name="Amaro C."/>
        </authorList>
    </citation>
    <scope>NUCLEOTIDE SEQUENCE</scope>
</reference>